<dbReference type="CDD" id="cd00054">
    <property type="entry name" value="EGF_CA"/>
    <property type="match status" value="1"/>
</dbReference>
<evidence type="ECO:0000313" key="8">
    <source>
        <dbReference type="EMBL" id="VDH95683.1"/>
    </source>
</evidence>
<keyword evidence="4 5" id="KW-1015">Disulfide bond</keyword>
<protein>
    <recommendedName>
        <fullName evidence="10">VWFA domain-containing protein</fullName>
    </recommendedName>
</protein>
<dbReference type="Pfam" id="PF00008">
    <property type="entry name" value="EGF"/>
    <property type="match status" value="1"/>
</dbReference>
<dbReference type="GO" id="GO:0007219">
    <property type="term" value="P:Notch signaling pathway"/>
    <property type="evidence" value="ECO:0007669"/>
    <property type="project" value="TreeGrafter"/>
</dbReference>
<dbReference type="Gene3D" id="3.40.50.410">
    <property type="entry name" value="von Willebrand factor, type A domain"/>
    <property type="match status" value="1"/>
</dbReference>
<dbReference type="InterPro" id="IPR002035">
    <property type="entry name" value="VWF_A"/>
</dbReference>
<keyword evidence="9" id="KW-1185">Reference proteome</keyword>
<evidence type="ECO:0000313" key="9">
    <source>
        <dbReference type="Proteomes" id="UP000596742"/>
    </source>
</evidence>
<dbReference type="InterPro" id="IPR036465">
    <property type="entry name" value="vWFA_dom_sf"/>
</dbReference>
<dbReference type="PROSITE" id="PS00010">
    <property type="entry name" value="ASX_HYDROXYL"/>
    <property type="match status" value="1"/>
</dbReference>
<dbReference type="PROSITE" id="PS50234">
    <property type="entry name" value="VWFA"/>
    <property type="match status" value="1"/>
</dbReference>
<proteinExistence type="predicted"/>
<dbReference type="InterPro" id="IPR009030">
    <property type="entry name" value="Growth_fac_rcpt_cys_sf"/>
</dbReference>
<dbReference type="PROSITE" id="PS00022">
    <property type="entry name" value="EGF_1"/>
    <property type="match status" value="1"/>
</dbReference>
<dbReference type="PANTHER" id="PTHR12916:SF4">
    <property type="entry name" value="UNINFLATABLE, ISOFORM C"/>
    <property type="match status" value="1"/>
</dbReference>
<reference evidence="8" key="1">
    <citation type="submission" date="2018-11" db="EMBL/GenBank/DDBJ databases">
        <authorList>
            <person name="Alioto T."/>
            <person name="Alioto T."/>
        </authorList>
    </citation>
    <scope>NUCLEOTIDE SEQUENCE</scope>
</reference>
<dbReference type="GO" id="GO:0005509">
    <property type="term" value="F:calcium ion binding"/>
    <property type="evidence" value="ECO:0007669"/>
    <property type="project" value="InterPro"/>
</dbReference>
<evidence type="ECO:0000256" key="1">
    <source>
        <dbReference type="ARBA" id="ARBA00022536"/>
    </source>
</evidence>
<evidence type="ECO:0000259" key="7">
    <source>
        <dbReference type="PROSITE" id="PS50234"/>
    </source>
</evidence>
<dbReference type="AlphaFoldDB" id="A0A8B6BTQ0"/>
<dbReference type="InterPro" id="IPR018097">
    <property type="entry name" value="EGF_Ca-bd_CS"/>
</dbReference>
<dbReference type="CDD" id="cd00198">
    <property type="entry name" value="vWFA"/>
    <property type="match status" value="1"/>
</dbReference>
<comment type="caution">
    <text evidence="8">The sequence shown here is derived from an EMBL/GenBank/DDBJ whole genome shotgun (WGS) entry which is preliminary data.</text>
</comment>
<keyword evidence="3" id="KW-0677">Repeat</keyword>
<accession>A0A8B6BTQ0</accession>
<evidence type="ECO:0000259" key="6">
    <source>
        <dbReference type="PROSITE" id="PS50026"/>
    </source>
</evidence>
<dbReference type="GO" id="GO:0005112">
    <property type="term" value="F:Notch binding"/>
    <property type="evidence" value="ECO:0007669"/>
    <property type="project" value="TreeGrafter"/>
</dbReference>
<keyword evidence="1 5" id="KW-0245">EGF-like domain</keyword>
<feature type="disulfide bond" evidence="5">
    <location>
        <begin position="65"/>
        <end position="74"/>
    </location>
</feature>
<evidence type="ECO:0000256" key="5">
    <source>
        <dbReference type="PROSITE-ProRule" id="PRU00076"/>
    </source>
</evidence>
<keyword evidence="2" id="KW-0732">Signal</keyword>
<name>A0A8B6BTQ0_MYTGA</name>
<dbReference type="Proteomes" id="UP000596742">
    <property type="component" value="Unassembled WGS sequence"/>
</dbReference>
<gene>
    <name evidence="8" type="ORF">MGAL_10B059317</name>
</gene>
<dbReference type="Gene3D" id="2.10.25.10">
    <property type="entry name" value="Laminin"/>
    <property type="match status" value="1"/>
</dbReference>
<dbReference type="OrthoDB" id="6055007at2759"/>
<dbReference type="PANTHER" id="PTHR12916">
    <property type="entry name" value="CYTOCHROME C OXIDASE POLYPEPTIDE VIC-2"/>
    <property type="match status" value="1"/>
</dbReference>
<evidence type="ECO:0000256" key="3">
    <source>
        <dbReference type="ARBA" id="ARBA00022737"/>
    </source>
</evidence>
<evidence type="ECO:0000256" key="2">
    <source>
        <dbReference type="ARBA" id="ARBA00022729"/>
    </source>
</evidence>
<evidence type="ECO:0008006" key="10">
    <source>
        <dbReference type="Google" id="ProtNLM"/>
    </source>
</evidence>
<dbReference type="Pfam" id="PF00092">
    <property type="entry name" value="VWA"/>
    <property type="match status" value="1"/>
</dbReference>
<dbReference type="SUPFAM" id="SSF53300">
    <property type="entry name" value="vWA-like"/>
    <property type="match status" value="1"/>
</dbReference>
<dbReference type="EMBL" id="UYJE01000720">
    <property type="protein sequence ID" value="VDH95683.1"/>
    <property type="molecule type" value="Genomic_DNA"/>
</dbReference>
<dbReference type="PROSITE" id="PS50026">
    <property type="entry name" value="EGF_3"/>
    <property type="match status" value="1"/>
</dbReference>
<organism evidence="8 9">
    <name type="scientific">Mytilus galloprovincialis</name>
    <name type="common">Mediterranean mussel</name>
    <dbReference type="NCBI Taxonomy" id="29158"/>
    <lineage>
        <taxon>Eukaryota</taxon>
        <taxon>Metazoa</taxon>
        <taxon>Spiralia</taxon>
        <taxon>Lophotrochozoa</taxon>
        <taxon>Mollusca</taxon>
        <taxon>Bivalvia</taxon>
        <taxon>Autobranchia</taxon>
        <taxon>Pteriomorphia</taxon>
        <taxon>Mytilida</taxon>
        <taxon>Mytiloidea</taxon>
        <taxon>Mytilidae</taxon>
        <taxon>Mytilinae</taxon>
        <taxon>Mytilus</taxon>
    </lineage>
</organism>
<dbReference type="PROSITE" id="PS01187">
    <property type="entry name" value="EGF_CA"/>
    <property type="match status" value="1"/>
</dbReference>
<dbReference type="InterPro" id="IPR000152">
    <property type="entry name" value="EGF-type_Asp/Asn_hydroxyl_site"/>
</dbReference>
<dbReference type="InterPro" id="IPR000742">
    <property type="entry name" value="EGF"/>
</dbReference>
<sequence length="239" mass="26757">MTSGYHFHAKIGAKCQDTSTSYNCQCVPGWDPATDGATDCNECQFVPCLNECSCNNLFNDFTCDCTGRYKGSVCETATRNFIDKLLTYNPSAKIGIYSYSDEPEEVFSITWSGDKDKRIAAALQIDLDNYLSPNLSHALQHLRISNQFTSLRKMVVIVSDGMWTDMDLIKKTVSYSEQDGIEVVGVVAGEDSVIKSYQAVLNDPSQVFYTEDDDFRALNSLTAMTKYYVCVNNIFSKRQ</sequence>
<comment type="caution">
    <text evidence="5">Lacks conserved residue(s) required for the propagation of feature annotation.</text>
</comment>
<evidence type="ECO:0000256" key="4">
    <source>
        <dbReference type="ARBA" id="ARBA00023157"/>
    </source>
</evidence>
<feature type="domain" description="EGF-like" evidence="6">
    <location>
        <begin position="39"/>
        <end position="75"/>
    </location>
</feature>
<dbReference type="SUPFAM" id="SSF57184">
    <property type="entry name" value="Growth factor receptor domain"/>
    <property type="match status" value="1"/>
</dbReference>
<feature type="domain" description="VWFA" evidence="7">
    <location>
        <begin position="80"/>
        <end position="225"/>
    </location>
</feature>